<comment type="caution">
    <text evidence="7">The sequence shown here is derived from an EMBL/GenBank/DDBJ whole genome shotgun (WGS) entry which is preliminary data.</text>
</comment>
<evidence type="ECO:0000313" key="8">
    <source>
        <dbReference type="Proteomes" id="UP000253383"/>
    </source>
</evidence>
<dbReference type="Gene3D" id="3.30.1330.60">
    <property type="entry name" value="OmpA-like domain"/>
    <property type="match status" value="1"/>
</dbReference>
<proteinExistence type="predicted"/>
<keyword evidence="8" id="KW-1185">Reference proteome</keyword>
<dbReference type="PANTHER" id="PTHR30329:SF21">
    <property type="entry name" value="LIPOPROTEIN YIAD-RELATED"/>
    <property type="match status" value="1"/>
</dbReference>
<dbReference type="PROSITE" id="PS51123">
    <property type="entry name" value="OMPA_2"/>
    <property type="match status" value="1"/>
</dbReference>
<dbReference type="PANTHER" id="PTHR30329">
    <property type="entry name" value="STATOR ELEMENT OF FLAGELLAR MOTOR COMPLEX"/>
    <property type="match status" value="1"/>
</dbReference>
<evidence type="ECO:0000256" key="2">
    <source>
        <dbReference type="ARBA" id="ARBA00023136"/>
    </source>
</evidence>
<reference evidence="7 8" key="1">
    <citation type="submission" date="2018-07" db="EMBL/GenBank/DDBJ databases">
        <title>Genome analysis of Larkinella rosea.</title>
        <authorList>
            <person name="Zhou Z."/>
            <person name="Wang G."/>
        </authorList>
    </citation>
    <scope>NUCLEOTIDE SEQUENCE [LARGE SCALE GENOMIC DNA]</scope>
    <source>
        <strain evidence="8">zzj9</strain>
    </source>
</reference>
<dbReference type="PRINTS" id="PR01021">
    <property type="entry name" value="OMPADOMAIN"/>
</dbReference>
<dbReference type="Proteomes" id="UP000253383">
    <property type="component" value="Unassembled WGS sequence"/>
</dbReference>
<evidence type="ECO:0000259" key="6">
    <source>
        <dbReference type="PROSITE" id="PS51123"/>
    </source>
</evidence>
<dbReference type="GO" id="GO:0009279">
    <property type="term" value="C:cell outer membrane"/>
    <property type="evidence" value="ECO:0007669"/>
    <property type="project" value="UniProtKB-SubCell"/>
</dbReference>
<dbReference type="InterPro" id="IPR006665">
    <property type="entry name" value="OmpA-like"/>
</dbReference>
<dbReference type="AlphaFoldDB" id="A0A368JSW4"/>
<dbReference type="InterPro" id="IPR006664">
    <property type="entry name" value="OMP_bac"/>
</dbReference>
<dbReference type="OrthoDB" id="611024at2"/>
<comment type="subcellular location">
    <subcellularLocation>
        <location evidence="1">Cell outer membrane</location>
    </subcellularLocation>
</comment>
<sequence length="248" mass="28374">MRCFRILVWLIIFRVPVSLAQSGAKLVKSHTTDFVIKAFDEQTKAEVPASYQVQAVLSKRKFSGRSQPGRAFAFTLGRSDTVIINTIAKGYYAMEEVLFVPCDTCANYEHRALMEKVGVTKTTQPDSVFRDLKVNDKIRLDNVYFDQSSYILRKESYPQLDMLLNTLKSYPKLVIEIAGHTDNVGDRRLNQSLSENRARVITNYLIQRGIPENRLQYQGYGDNRPAAPNDNEANKKLNRRVEFTVLKL</sequence>
<keyword evidence="5" id="KW-0732">Signal</keyword>
<organism evidence="7 8">
    <name type="scientific">Larkinella punicea</name>
    <dbReference type="NCBI Taxonomy" id="2315727"/>
    <lineage>
        <taxon>Bacteria</taxon>
        <taxon>Pseudomonadati</taxon>
        <taxon>Bacteroidota</taxon>
        <taxon>Cytophagia</taxon>
        <taxon>Cytophagales</taxon>
        <taxon>Spirosomataceae</taxon>
        <taxon>Larkinella</taxon>
    </lineage>
</organism>
<protein>
    <submittedName>
        <fullName evidence="7">OmpA family protein</fullName>
    </submittedName>
</protein>
<dbReference type="SUPFAM" id="SSF103088">
    <property type="entry name" value="OmpA-like"/>
    <property type="match status" value="1"/>
</dbReference>
<feature type="signal peptide" evidence="5">
    <location>
        <begin position="1"/>
        <end position="20"/>
    </location>
</feature>
<dbReference type="InterPro" id="IPR036737">
    <property type="entry name" value="OmpA-like_sf"/>
</dbReference>
<evidence type="ECO:0000256" key="4">
    <source>
        <dbReference type="PROSITE-ProRule" id="PRU00473"/>
    </source>
</evidence>
<dbReference type="InterPro" id="IPR050330">
    <property type="entry name" value="Bact_OuterMem_StrucFunc"/>
</dbReference>
<gene>
    <name evidence="7" type="ORF">DUE52_03970</name>
</gene>
<feature type="chain" id="PRO_5016570838" evidence="5">
    <location>
        <begin position="21"/>
        <end position="248"/>
    </location>
</feature>
<accession>A0A368JSW4</accession>
<keyword evidence="3" id="KW-0998">Cell outer membrane</keyword>
<evidence type="ECO:0000256" key="1">
    <source>
        <dbReference type="ARBA" id="ARBA00004442"/>
    </source>
</evidence>
<dbReference type="RefSeq" id="WP_114404677.1">
    <property type="nucleotide sequence ID" value="NZ_QOWE01000003.1"/>
</dbReference>
<evidence type="ECO:0000313" key="7">
    <source>
        <dbReference type="EMBL" id="RCR70760.1"/>
    </source>
</evidence>
<dbReference type="EMBL" id="QOWE01000003">
    <property type="protein sequence ID" value="RCR70760.1"/>
    <property type="molecule type" value="Genomic_DNA"/>
</dbReference>
<evidence type="ECO:0000256" key="3">
    <source>
        <dbReference type="ARBA" id="ARBA00023237"/>
    </source>
</evidence>
<dbReference type="CDD" id="cd07185">
    <property type="entry name" value="OmpA_C-like"/>
    <property type="match status" value="1"/>
</dbReference>
<evidence type="ECO:0000256" key="5">
    <source>
        <dbReference type="SAM" id="SignalP"/>
    </source>
</evidence>
<keyword evidence="2 4" id="KW-0472">Membrane</keyword>
<dbReference type="Pfam" id="PF00691">
    <property type="entry name" value="OmpA"/>
    <property type="match status" value="1"/>
</dbReference>
<name>A0A368JSW4_9BACT</name>
<feature type="domain" description="OmpA-like" evidence="6">
    <location>
        <begin position="132"/>
        <end position="248"/>
    </location>
</feature>